<organism evidence="2 3">
    <name type="scientific">Dentiradicibacter hellwigii</name>
    <dbReference type="NCBI Taxonomy" id="3149053"/>
    <lineage>
        <taxon>Bacteria</taxon>
        <taxon>Pseudomonadati</taxon>
        <taxon>Pseudomonadota</taxon>
        <taxon>Betaproteobacteria</taxon>
        <taxon>Rhodocyclales</taxon>
        <taxon>Rhodocyclaceae</taxon>
        <taxon>Dentiradicibacter</taxon>
    </lineage>
</organism>
<comment type="caution">
    <text evidence="2">The sequence shown here is derived from an EMBL/GenBank/DDBJ whole genome shotgun (WGS) entry which is preliminary data.</text>
</comment>
<keyword evidence="1" id="KW-1133">Transmembrane helix</keyword>
<feature type="transmembrane region" description="Helical" evidence="1">
    <location>
        <begin position="15"/>
        <end position="33"/>
    </location>
</feature>
<gene>
    <name evidence="2" type="ORF">ABCS64_11855</name>
</gene>
<name>A0ABV4UH95_9RHOO</name>
<protein>
    <recommendedName>
        <fullName evidence="4">FeoB-associated Cys-rich membrane protein</fullName>
    </recommendedName>
</protein>
<reference evidence="3" key="1">
    <citation type="submission" date="2024-06" db="EMBL/GenBank/DDBJ databases">
        <title>Radixoralia hellwigii gen. nov., sp nov., isolated from a root canal in the human oral cavity.</title>
        <authorList>
            <person name="Bartsch S."/>
            <person name="Wittmer A."/>
            <person name="Schulz A.-K."/>
            <person name="Neumann-Schaal M."/>
            <person name="Wolf J."/>
            <person name="Gronow S."/>
            <person name="Tennert C."/>
            <person name="Haecker G."/>
            <person name="Cieplik F."/>
            <person name="Al-Ahmad A."/>
        </authorList>
    </citation>
    <scope>NUCLEOTIDE SEQUENCE [LARGE SCALE GENOMIC DNA]</scope>
    <source>
        <strain evidence="3">Wk13</strain>
    </source>
</reference>
<proteinExistence type="predicted"/>
<evidence type="ECO:0008006" key="4">
    <source>
        <dbReference type="Google" id="ProtNLM"/>
    </source>
</evidence>
<keyword evidence="3" id="KW-1185">Reference proteome</keyword>
<evidence type="ECO:0000256" key="1">
    <source>
        <dbReference type="SAM" id="Phobius"/>
    </source>
</evidence>
<accession>A0ABV4UH95</accession>
<dbReference type="RefSeq" id="WP_418892095.1">
    <property type="nucleotide sequence ID" value="NZ_JBEUWX010000003.1"/>
</dbReference>
<keyword evidence="1" id="KW-0472">Membrane</keyword>
<dbReference type="Proteomes" id="UP001574673">
    <property type="component" value="Unassembled WGS sequence"/>
</dbReference>
<evidence type="ECO:0000313" key="3">
    <source>
        <dbReference type="Proteomes" id="UP001574673"/>
    </source>
</evidence>
<keyword evidence="1" id="KW-0812">Transmembrane</keyword>
<sequence>MTPSIDLSAETTLDWTEWGILIAIAAIACLYLWRKFFIKKGCACSSCGKAKGCSRKPQQENGLRHSITFEK</sequence>
<evidence type="ECO:0000313" key="2">
    <source>
        <dbReference type="EMBL" id="MFA9951010.1"/>
    </source>
</evidence>
<dbReference type="EMBL" id="JBEUWX010000003">
    <property type="protein sequence ID" value="MFA9951010.1"/>
    <property type="molecule type" value="Genomic_DNA"/>
</dbReference>